<reference evidence="9 10" key="1">
    <citation type="submission" date="2024-02" db="EMBL/GenBank/DDBJ databases">
        <title>High-quality chromosome-scale genome assembly of Pensacola bahiagrass (Paspalum notatum Flugge var. saurae).</title>
        <authorList>
            <person name="Vega J.M."/>
            <person name="Podio M."/>
            <person name="Orjuela J."/>
            <person name="Siena L.A."/>
            <person name="Pessino S.C."/>
            <person name="Combes M.C."/>
            <person name="Mariac C."/>
            <person name="Albertini E."/>
            <person name="Pupilli F."/>
            <person name="Ortiz J.P.A."/>
            <person name="Leblanc O."/>
        </authorList>
    </citation>
    <scope>NUCLEOTIDE SEQUENCE [LARGE SCALE GENOMIC DNA]</scope>
    <source>
        <strain evidence="9">R1</strain>
        <tissue evidence="9">Leaf</tissue>
    </source>
</reference>
<evidence type="ECO:0000256" key="7">
    <source>
        <dbReference type="SAM" id="MobiDB-lite"/>
    </source>
</evidence>
<comment type="function">
    <text evidence="6">Putative transcription activator involved in regulating light control of development.</text>
</comment>
<feature type="region of interest" description="Disordered" evidence="7">
    <location>
        <begin position="300"/>
        <end position="319"/>
    </location>
</feature>
<feature type="region of interest" description="Disordered" evidence="7">
    <location>
        <begin position="459"/>
        <end position="499"/>
    </location>
</feature>
<sequence>MQRVADVPSEFAENPTWEVPEQVLVHYGFKEIPEKYIMKRWTKGARDWSPLRLQGYTTESKGKLRKRSAFKDEFHEAINLPNTPDEFERAWKDVRRKYEPEKSTYLDRMWDMREKWAPAYFKDFFFAKISITQRSENMNHGKVTTTTSSPIERHAAHATQKENELRVVYNGDNTKKFWGREVYEVQANFADKELSCACKLFEHLGILSSHILMVLVHYGFKEIPEKYIMKRWTKGARDWSPDRLQGYTTDRDAMESQVYRQCLLRKHTVDFIKMGDATSELFQMAMEGLSELMDKMKLKATRTDSSVNDTRKSERVSERKTVTVEMGDTDGGGAWESEDEVSDGMSGEDDDILESYIQPPEMRRGRGRPKVSRYLSKAESASVGKKEKKKKAGMGSAEGLEATRKMQIRYCSKCGNTGRNRSTCGRESSYKRNNLEKLHEKLKNWNGMKLANIMTQVGPTRQGCLPPRYDAGRVGGRRTGSAPRRGSTAPPRALSPGLT</sequence>
<keyword evidence="10" id="KW-1185">Reference proteome</keyword>
<feature type="compositionally biased region" description="Basic and acidic residues" evidence="7">
    <location>
        <begin position="309"/>
        <end position="319"/>
    </location>
</feature>
<keyword evidence="4 6" id="KW-0862">Zinc</keyword>
<dbReference type="InterPro" id="IPR006564">
    <property type="entry name" value="Znf_PMZ"/>
</dbReference>
<keyword evidence="3 5" id="KW-0863">Zinc-finger</keyword>
<comment type="subcellular location">
    <subcellularLocation>
        <location evidence="6">Nucleus</location>
    </subcellularLocation>
</comment>
<evidence type="ECO:0000256" key="2">
    <source>
        <dbReference type="ARBA" id="ARBA00022723"/>
    </source>
</evidence>
<evidence type="ECO:0000313" key="9">
    <source>
        <dbReference type="EMBL" id="WVZ84155.1"/>
    </source>
</evidence>
<dbReference type="AlphaFoldDB" id="A0AAQ3U6F8"/>
<keyword evidence="6" id="KW-0539">Nucleus</keyword>
<dbReference type="GO" id="GO:0005634">
    <property type="term" value="C:nucleus"/>
    <property type="evidence" value="ECO:0007669"/>
    <property type="project" value="UniProtKB-SubCell"/>
</dbReference>
<name>A0AAQ3U6F8_PASNO</name>
<evidence type="ECO:0000256" key="5">
    <source>
        <dbReference type="PROSITE-ProRule" id="PRU00325"/>
    </source>
</evidence>
<feature type="region of interest" description="Disordered" evidence="7">
    <location>
        <begin position="325"/>
        <end position="347"/>
    </location>
</feature>
<proteinExistence type="inferred from homology"/>
<evidence type="ECO:0000256" key="3">
    <source>
        <dbReference type="ARBA" id="ARBA00022771"/>
    </source>
</evidence>
<dbReference type="Proteomes" id="UP001341281">
    <property type="component" value="Chromosome 07"/>
</dbReference>
<feature type="region of interest" description="Disordered" evidence="7">
    <location>
        <begin position="361"/>
        <end position="398"/>
    </location>
</feature>
<accession>A0AAQ3U6F8</accession>
<protein>
    <recommendedName>
        <fullName evidence="6">Protein FAR1-RELATED SEQUENCE</fullName>
    </recommendedName>
</protein>
<evidence type="ECO:0000256" key="6">
    <source>
        <dbReference type="RuleBase" id="RU367018"/>
    </source>
</evidence>
<dbReference type="SMART" id="SM00575">
    <property type="entry name" value="ZnF_PMZ"/>
    <property type="match status" value="1"/>
</dbReference>
<evidence type="ECO:0000256" key="1">
    <source>
        <dbReference type="ARBA" id="ARBA00005889"/>
    </source>
</evidence>
<gene>
    <name evidence="9" type="ORF">U9M48_031214</name>
</gene>
<dbReference type="GO" id="GO:0006355">
    <property type="term" value="P:regulation of DNA-templated transcription"/>
    <property type="evidence" value="ECO:0007669"/>
    <property type="project" value="UniProtKB-UniRule"/>
</dbReference>
<evidence type="ECO:0000313" key="10">
    <source>
        <dbReference type="Proteomes" id="UP001341281"/>
    </source>
</evidence>
<evidence type="ECO:0000256" key="4">
    <source>
        <dbReference type="ARBA" id="ARBA00022833"/>
    </source>
</evidence>
<organism evidence="9 10">
    <name type="scientific">Paspalum notatum var. saurae</name>
    <dbReference type="NCBI Taxonomy" id="547442"/>
    <lineage>
        <taxon>Eukaryota</taxon>
        <taxon>Viridiplantae</taxon>
        <taxon>Streptophyta</taxon>
        <taxon>Embryophyta</taxon>
        <taxon>Tracheophyta</taxon>
        <taxon>Spermatophyta</taxon>
        <taxon>Magnoliopsida</taxon>
        <taxon>Liliopsida</taxon>
        <taxon>Poales</taxon>
        <taxon>Poaceae</taxon>
        <taxon>PACMAD clade</taxon>
        <taxon>Panicoideae</taxon>
        <taxon>Andropogonodae</taxon>
        <taxon>Paspaleae</taxon>
        <taxon>Paspalinae</taxon>
        <taxon>Paspalum</taxon>
    </lineage>
</organism>
<dbReference type="EMBL" id="CP144751">
    <property type="protein sequence ID" value="WVZ84155.1"/>
    <property type="molecule type" value="Genomic_DNA"/>
</dbReference>
<dbReference type="GO" id="GO:0008270">
    <property type="term" value="F:zinc ion binding"/>
    <property type="evidence" value="ECO:0007669"/>
    <property type="project" value="UniProtKB-UniRule"/>
</dbReference>
<dbReference type="PROSITE" id="PS50966">
    <property type="entry name" value="ZF_SWIM"/>
    <property type="match status" value="1"/>
</dbReference>
<dbReference type="PANTHER" id="PTHR31669:SF276">
    <property type="entry name" value="PROTEIN FAR1-RELATED SEQUENCE"/>
    <property type="match status" value="1"/>
</dbReference>
<feature type="domain" description="SWIM-type" evidence="8">
    <location>
        <begin position="183"/>
        <end position="219"/>
    </location>
</feature>
<dbReference type="InterPro" id="IPR007527">
    <property type="entry name" value="Znf_SWIM"/>
</dbReference>
<dbReference type="PANTHER" id="PTHR31669">
    <property type="entry name" value="PROTEIN FAR1-RELATED SEQUENCE 10-RELATED"/>
    <property type="match status" value="1"/>
</dbReference>
<keyword evidence="2 6" id="KW-0479">Metal-binding</keyword>
<feature type="compositionally biased region" description="Acidic residues" evidence="7">
    <location>
        <begin position="336"/>
        <end position="347"/>
    </location>
</feature>
<comment type="similarity">
    <text evidence="1 6">Belongs to the FHY3/FAR1 family.</text>
</comment>
<dbReference type="InterPro" id="IPR031052">
    <property type="entry name" value="FHY3/FAR1"/>
</dbReference>
<evidence type="ECO:0000259" key="8">
    <source>
        <dbReference type="PROSITE" id="PS50966"/>
    </source>
</evidence>